<keyword evidence="1" id="KW-0812">Transmembrane</keyword>
<sequence length="322" mass="34243">MIGRMRGLLRALGWGAVLAAAAGVAAHYSGLVSNFASRVAAFTPVLIIVGVLGLMLLLAARAWLSAAGAVLVIAVGVTAQAPLYRGVDEQVSDSDLTVMQANIYLGQADPDALVSRVRDSGVDVLTIVELTPEAVGALERAGLRQALPFAFLRPRDGGGGAGIYARAPLTDGQLLRGFELSNLRARLLLPNRSPISIYALHPLPPYPEPSWRWDAELRELRSILFADTDPLIIGADANSTYDHRSFRQLLSGPSNSPQLTDAAEHLGSGVVATYPAGRPYPSLLALDRVLTRNGPTPTSFRRIDLPGSDHHGVLARIRLSEG</sequence>
<dbReference type="AlphaFoldDB" id="A0A243Q3G4"/>
<dbReference type="EMBL" id="NGFO01000049">
    <property type="protein sequence ID" value="OUC75828.1"/>
    <property type="molecule type" value="Genomic_DNA"/>
</dbReference>
<dbReference type="Gene3D" id="3.60.10.10">
    <property type="entry name" value="Endonuclease/exonuclease/phosphatase"/>
    <property type="match status" value="1"/>
</dbReference>
<keyword evidence="1" id="KW-1133">Transmembrane helix</keyword>
<keyword evidence="3" id="KW-0378">Hydrolase</keyword>
<feature type="transmembrane region" description="Helical" evidence="1">
    <location>
        <begin position="64"/>
        <end position="84"/>
    </location>
</feature>
<keyword evidence="3" id="KW-0540">Nuclease</keyword>
<gene>
    <name evidence="3" type="ORF">CA982_24710</name>
</gene>
<feature type="domain" description="Endonuclease/exonuclease/phosphatase" evidence="2">
    <location>
        <begin position="99"/>
        <end position="310"/>
    </location>
</feature>
<name>A0A243Q3G4_9ACTN</name>
<keyword evidence="4" id="KW-1185">Reference proteome</keyword>
<evidence type="ECO:0000259" key="2">
    <source>
        <dbReference type="Pfam" id="PF03372"/>
    </source>
</evidence>
<organism evidence="3 4">
    <name type="scientific">Gordonia lacunae</name>
    <dbReference type="NCBI Taxonomy" id="417102"/>
    <lineage>
        <taxon>Bacteria</taxon>
        <taxon>Bacillati</taxon>
        <taxon>Actinomycetota</taxon>
        <taxon>Actinomycetes</taxon>
        <taxon>Mycobacteriales</taxon>
        <taxon>Gordoniaceae</taxon>
        <taxon>Gordonia</taxon>
    </lineage>
</organism>
<accession>A0A243Q3G4</accession>
<dbReference type="InterPro" id="IPR036691">
    <property type="entry name" value="Endo/exonu/phosph_ase_sf"/>
</dbReference>
<protein>
    <submittedName>
        <fullName evidence="3">Endonuclease</fullName>
    </submittedName>
</protein>
<dbReference type="InterPro" id="IPR005135">
    <property type="entry name" value="Endo/exonuclease/phosphatase"/>
</dbReference>
<proteinExistence type="predicted"/>
<dbReference type="SUPFAM" id="SSF56219">
    <property type="entry name" value="DNase I-like"/>
    <property type="match status" value="1"/>
</dbReference>
<evidence type="ECO:0000313" key="4">
    <source>
        <dbReference type="Proteomes" id="UP000194632"/>
    </source>
</evidence>
<keyword evidence="1" id="KW-0472">Membrane</keyword>
<keyword evidence="3" id="KW-0255">Endonuclease</keyword>
<dbReference type="RefSeq" id="WP_035755546.1">
    <property type="nucleotide sequence ID" value="NZ_NGFO01000049.1"/>
</dbReference>
<dbReference type="OrthoDB" id="2340043at2"/>
<comment type="caution">
    <text evidence="3">The sequence shown here is derived from an EMBL/GenBank/DDBJ whole genome shotgun (WGS) entry which is preliminary data.</text>
</comment>
<dbReference type="Pfam" id="PF03372">
    <property type="entry name" value="Exo_endo_phos"/>
    <property type="match status" value="1"/>
</dbReference>
<evidence type="ECO:0000256" key="1">
    <source>
        <dbReference type="SAM" id="Phobius"/>
    </source>
</evidence>
<dbReference type="Proteomes" id="UP000194632">
    <property type="component" value="Unassembled WGS sequence"/>
</dbReference>
<reference evidence="3 4" key="1">
    <citation type="submission" date="2017-05" db="EMBL/GenBank/DDBJ databases">
        <title>Biotechnological potential of actinobacteria isolated from South African environments.</title>
        <authorList>
            <person name="Le Roes-Hill M."/>
            <person name="Prins A."/>
            <person name="Durrell K.A."/>
        </authorList>
    </citation>
    <scope>NUCLEOTIDE SEQUENCE [LARGE SCALE GENOMIC DNA]</scope>
    <source>
        <strain evidence="3">BS2</strain>
    </source>
</reference>
<evidence type="ECO:0000313" key="3">
    <source>
        <dbReference type="EMBL" id="OUC75828.1"/>
    </source>
</evidence>
<dbReference type="GO" id="GO:0004519">
    <property type="term" value="F:endonuclease activity"/>
    <property type="evidence" value="ECO:0007669"/>
    <property type="project" value="UniProtKB-KW"/>
</dbReference>
<feature type="transmembrane region" description="Helical" evidence="1">
    <location>
        <begin position="35"/>
        <end position="57"/>
    </location>
</feature>